<dbReference type="CDD" id="cd04242">
    <property type="entry name" value="AAK_G5K_ProB"/>
    <property type="match status" value="1"/>
</dbReference>
<dbReference type="InterPro" id="IPR001048">
    <property type="entry name" value="Asp/Glu/Uridylate_kinase"/>
</dbReference>
<dbReference type="InterPro" id="IPR036393">
    <property type="entry name" value="AceGlu_kinase-like_sf"/>
</dbReference>
<dbReference type="InterPro" id="IPR015947">
    <property type="entry name" value="PUA-like_sf"/>
</dbReference>
<dbReference type="PANTHER" id="PTHR43654">
    <property type="entry name" value="GLUTAMATE 5-KINASE"/>
    <property type="match status" value="1"/>
</dbReference>
<feature type="binding site" evidence="8">
    <location>
        <position position="12"/>
    </location>
    <ligand>
        <name>ATP</name>
        <dbReference type="ChEBI" id="CHEBI:30616"/>
    </ligand>
</feature>
<evidence type="ECO:0000256" key="3">
    <source>
        <dbReference type="ARBA" id="ARBA00022650"/>
    </source>
</evidence>
<feature type="binding site" evidence="8">
    <location>
        <position position="52"/>
    </location>
    <ligand>
        <name>substrate</name>
    </ligand>
</feature>
<feature type="domain" description="PUA" evidence="9">
    <location>
        <begin position="281"/>
        <end position="364"/>
    </location>
</feature>
<dbReference type="Proteomes" id="UP001226720">
    <property type="component" value="Unassembled WGS sequence"/>
</dbReference>
<accession>A0ABU0JXQ1</accession>
<dbReference type="EC" id="2.7.2.11" evidence="8"/>
<evidence type="ECO:0000313" key="11">
    <source>
        <dbReference type="Proteomes" id="UP001226720"/>
    </source>
</evidence>
<dbReference type="SUPFAM" id="SSF88697">
    <property type="entry name" value="PUA domain-like"/>
    <property type="match status" value="1"/>
</dbReference>
<dbReference type="Pfam" id="PF01472">
    <property type="entry name" value="PUA"/>
    <property type="match status" value="1"/>
</dbReference>
<organism evidence="10 11">
    <name type="scientific">Guptibacillus hwajinpoensis</name>
    <dbReference type="NCBI Taxonomy" id="208199"/>
    <lineage>
        <taxon>Bacteria</taxon>
        <taxon>Bacillati</taxon>
        <taxon>Bacillota</taxon>
        <taxon>Bacilli</taxon>
        <taxon>Bacillales</taxon>
        <taxon>Guptibacillaceae</taxon>
        <taxon>Guptibacillus</taxon>
    </lineage>
</organism>
<dbReference type="Pfam" id="PF00696">
    <property type="entry name" value="AA_kinase"/>
    <property type="match status" value="1"/>
</dbReference>
<evidence type="ECO:0000313" key="10">
    <source>
        <dbReference type="EMBL" id="MDQ0481836.1"/>
    </source>
</evidence>
<proteinExistence type="inferred from homology"/>
<keyword evidence="5 8" id="KW-0547">Nucleotide-binding</keyword>
<dbReference type="GO" id="GO:0004349">
    <property type="term" value="F:glutamate 5-kinase activity"/>
    <property type="evidence" value="ECO:0007669"/>
    <property type="project" value="UniProtKB-EC"/>
</dbReference>
<evidence type="ECO:0000256" key="8">
    <source>
        <dbReference type="HAMAP-Rule" id="MF_00456"/>
    </source>
</evidence>
<evidence type="ECO:0000256" key="4">
    <source>
        <dbReference type="ARBA" id="ARBA00022679"/>
    </source>
</evidence>
<protein>
    <recommendedName>
        <fullName evidence="8">Glutamate 5-kinase</fullName>
        <ecNumber evidence="8">2.7.2.11</ecNumber>
    </recommendedName>
    <alternativeName>
        <fullName evidence="8">Gamma-glutamyl kinase</fullName>
        <shortName evidence="8">GK</shortName>
    </alternativeName>
</protein>
<comment type="similarity">
    <text evidence="8">Belongs to the glutamate 5-kinase family.</text>
</comment>
<dbReference type="SUPFAM" id="SSF53633">
    <property type="entry name" value="Carbamate kinase-like"/>
    <property type="match status" value="1"/>
</dbReference>
<comment type="subcellular location">
    <subcellularLocation>
        <location evidence="8">Cytoplasm</location>
    </subcellularLocation>
</comment>
<keyword evidence="11" id="KW-1185">Reference proteome</keyword>
<keyword evidence="3 8" id="KW-0641">Proline biosynthesis</keyword>
<feature type="binding site" evidence="8">
    <location>
        <position position="139"/>
    </location>
    <ligand>
        <name>substrate</name>
    </ligand>
</feature>
<keyword evidence="4 8" id="KW-0808">Transferase</keyword>
<dbReference type="InterPro" id="IPR002478">
    <property type="entry name" value="PUA"/>
</dbReference>
<dbReference type="NCBIfam" id="TIGR01027">
    <property type="entry name" value="proB"/>
    <property type="match status" value="1"/>
</dbReference>
<dbReference type="InterPro" id="IPR001057">
    <property type="entry name" value="Glu/AcGlu_kinase"/>
</dbReference>
<name>A0ABU0JXQ1_9BACL</name>
<dbReference type="PROSITE" id="PS50890">
    <property type="entry name" value="PUA"/>
    <property type="match status" value="1"/>
</dbReference>
<feature type="binding site" evidence="8">
    <location>
        <begin position="213"/>
        <end position="219"/>
    </location>
    <ligand>
        <name>ATP</name>
        <dbReference type="ChEBI" id="CHEBI:30616"/>
    </ligand>
</feature>
<dbReference type="CDD" id="cd21157">
    <property type="entry name" value="PUA_G5K"/>
    <property type="match status" value="1"/>
</dbReference>
<dbReference type="PANTHER" id="PTHR43654:SF1">
    <property type="entry name" value="ISOPENTENYL PHOSPHATE KINASE"/>
    <property type="match status" value="1"/>
</dbReference>
<evidence type="ECO:0000256" key="2">
    <source>
        <dbReference type="ARBA" id="ARBA00022605"/>
    </source>
</evidence>
<comment type="pathway">
    <text evidence="8">Amino-acid biosynthesis; L-proline biosynthesis; L-glutamate 5-semialdehyde from L-glutamate: step 1/2.</text>
</comment>
<keyword evidence="6 8" id="KW-0418">Kinase</keyword>
<feature type="binding site" evidence="8">
    <location>
        <begin position="171"/>
        <end position="172"/>
    </location>
    <ligand>
        <name>ATP</name>
        <dbReference type="ChEBI" id="CHEBI:30616"/>
    </ligand>
</feature>
<evidence type="ECO:0000259" key="9">
    <source>
        <dbReference type="SMART" id="SM00359"/>
    </source>
</evidence>
<reference evidence="10" key="1">
    <citation type="submission" date="2023-07" db="EMBL/GenBank/DDBJ databases">
        <title>Genomic Encyclopedia of Type Strains, Phase IV (KMG-IV): sequencing the most valuable type-strain genomes for metagenomic binning, comparative biology and taxonomic classification.</title>
        <authorList>
            <person name="Goeker M."/>
        </authorList>
    </citation>
    <scope>NUCLEOTIDE SEQUENCE [LARGE SCALE GENOMIC DNA]</scope>
    <source>
        <strain evidence="10">JSM 076093</strain>
    </source>
</reference>
<evidence type="ECO:0000256" key="5">
    <source>
        <dbReference type="ARBA" id="ARBA00022741"/>
    </source>
</evidence>
<gene>
    <name evidence="8" type="primary">proB</name>
    <name evidence="10" type="ORF">QO000_000789</name>
</gene>
<dbReference type="InterPro" id="IPR041739">
    <property type="entry name" value="G5K_ProB"/>
</dbReference>
<dbReference type="Gene3D" id="2.30.130.10">
    <property type="entry name" value="PUA domain"/>
    <property type="match status" value="1"/>
</dbReference>
<dbReference type="Gene3D" id="3.40.1160.10">
    <property type="entry name" value="Acetylglutamate kinase-like"/>
    <property type="match status" value="1"/>
</dbReference>
<dbReference type="HAMAP" id="MF_00456">
    <property type="entry name" value="ProB"/>
    <property type="match status" value="1"/>
</dbReference>
<dbReference type="EMBL" id="JAUSWM010000001">
    <property type="protein sequence ID" value="MDQ0481836.1"/>
    <property type="molecule type" value="Genomic_DNA"/>
</dbReference>
<comment type="function">
    <text evidence="8">Catalyzes the transfer of a phosphate group to glutamate to form L-glutamate 5-phosphate.</text>
</comment>
<dbReference type="InterPro" id="IPR011529">
    <property type="entry name" value="Glu_5kinase"/>
</dbReference>
<dbReference type="PRINTS" id="PR00474">
    <property type="entry name" value="GLU5KINASE"/>
</dbReference>
<dbReference type="InterPro" id="IPR005715">
    <property type="entry name" value="Glu_5kinase/COase_Synthase"/>
</dbReference>
<sequence length="388" mass="42509">MGQNGMKRIVVKIGSSSLTSRNGEISYRKLTRLVDEVALLKDEGHEVILVSSGAVAAGYRKIGFLNRPEKLSEKQAAASVGQGLLMEAYSERFASHGYVASQILITRSDFSDEKRYLNARDTIKVLMERGVVPIVNENDTITIEDLKFGDNDTLSAKVAGLVEANQLVILSDIDGLYDDDPRKNPEAKLLDVVYEITPEIEAAAGDSGSAVGTGGMGSKIDAVKISMAAGIHTFLGDANRPNILTDAVNQVAKGTYFKPDQEQDNFDVRQHWIAFNSGPKGEVWIDEGARLAITDERSHLLPQGVHDVKGEFDCGDVVVIRELEGNEVGRGVINFSAEQLRQIKRLKLKEIPDSIKITKSEAIMQEDLVCHTNFTSPDHRGESLDEQK</sequence>
<keyword evidence="7 8" id="KW-0067">ATP-binding</keyword>
<keyword evidence="1 8" id="KW-0963">Cytoplasm</keyword>
<dbReference type="InterPro" id="IPR036974">
    <property type="entry name" value="PUA_sf"/>
</dbReference>
<dbReference type="RefSeq" id="WP_301550722.1">
    <property type="nucleotide sequence ID" value="NZ_JAQRMZ010000002.1"/>
</dbReference>
<evidence type="ECO:0000256" key="1">
    <source>
        <dbReference type="ARBA" id="ARBA00022490"/>
    </source>
</evidence>
<dbReference type="GeneID" id="301326016"/>
<comment type="caution">
    <text evidence="10">The sequence shown here is derived from an EMBL/GenBank/DDBJ whole genome shotgun (WGS) entry which is preliminary data.</text>
</comment>
<evidence type="ECO:0000256" key="7">
    <source>
        <dbReference type="ARBA" id="ARBA00022840"/>
    </source>
</evidence>
<comment type="catalytic activity">
    <reaction evidence="8">
        <text>L-glutamate + ATP = L-glutamyl 5-phosphate + ADP</text>
        <dbReference type="Rhea" id="RHEA:14877"/>
        <dbReference type="ChEBI" id="CHEBI:29985"/>
        <dbReference type="ChEBI" id="CHEBI:30616"/>
        <dbReference type="ChEBI" id="CHEBI:58274"/>
        <dbReference type="ChEBI" id="CHEBI:456216"/>
        <dbReference type="EC" id="2.7.2.11"/>
    </reaction>
</comment>
<feature type="binding site" evidence="8">
    <location>
        <position position="151"/>
    </location>
    <ligand>
        <name>substrate</name>
    </ligand>
</feature>
<dbReference type="SMART" id="SM00359">
    <property type="entry name" value="PUA"/>
    <property type="match status" value="1"/>
</dbReference>
<keyword evidence="2 8" id="KW-0028">Amino-acid biosynthesis</keyword>
<evidence type="ECO:0000256" key="6">
    <source>
        <dbReference type="ARBA" id="ARBA00022777"/>
    </source>
</evidence>
<dbReference type="PIRSF" id="PIRSF000729">
    <property type="entry name" value="GK"/>
    <property type="match status" value="1"/>
</dbReference>